<dbReference type="Gene3D" id="2.60.40.1080">
    <property type="match status" value="2"/>
</dbReference>
<dbReference type="InterPro" id="IPR003343">
    <property type="entry name" value="Big_2"/>
</dbReference>
<evidence type="ECO:0000313" key="3">
    <source>
        <dbReference type="EMBL" id="RZF60027.1"/>
    </source>
</evidence>
<dbReference type="EMBL" id="SGIT01000002">
    <property type="protein sequence ID" value="RZF60027.1"/>
    <property type="molecule type" value="Genomic_DNA"/>
</dbReference>
<organism evidence="3 4">
    <name type="scientific">Sphingobacterium corticibacterium</name>
    <dbReference type="NCBI Taxonomy" id="2484746"/>
    <lineage>
        <taxon>Bacteria</taxon>
        <taxon>Pseudomonadati</taxon>
        <taxon>Bacteroidota</taxon>
        <taxon>Sphingobacteriia</taxon>
        <taxon>Sphingobacteriales</taxon>
        <taxon>Sphingobacteriaceae</taxon>
        <taxon>Sphingobacterium</taxon>
    </lineage>
</organism>
<dbReference type="InterPro" id="IPR008964">
    <property type="entry name" value="Invasin/intimin_cell_adhesion"/>
</dbReference>
<accession>A0A4Q6XTV1</accession>
<dbReference type="Gene3D" id="2.60.120.260">
    <property type="entry name" value="Galactose-binding domain-like"/>
    <property type="match status" value="1"/>
</dbReference>
<protein>
    <recommendedName>
        <fullName evidence="2">BIG2 domain-containing protein</fullName>
    </recommendedName>
</protein>
<dbReference type="SMART" id="SM00635">
    <property type="entry name" value="BID_2"/>
    <property type="match status" value="2"/>
</dbReference>
<dbReference type="SUPFAM" id="SSF49785">
    <property type="entry name" value="Galactose-binding domain-like"/>
    <property type="match status" value="1"/>
</dbReference>
<keyword evidence="4" id="KW-1185">Reference proteome</keyword>
<feature type="domain" description="BIG2" evidence="2">
    <location>
        <begin position="34"/>
        <end position="117"/>
    </location>
</feature>
<dbReference type="InterPro" id="IPR000421">
    <property type="entry name" value="FA58C"/>
</dbReference>
<keyword evidence="1" id="KW-0732">Signal</keyword>
<dbReference type="OrthoDB" id="9800955at2"/>
<dbReference type="InterPro" id="IPR008979">
    <property type="entry name" value="Galactose-bd-like_sf"/>
</dbReference>
<gene>
    <name evidence="3" type="ORF">EWE74_12965</name>
</gene>
<sequence>MKNFKPVLCWMSIALCMMLFVNCKDENVEPTSIRVQSVTISESLKQGVTLQVGSDAINIADQVTILPENAANKRIIFSSSNKKIATVDEEGLVTVHNAGTAIITVIVDGQTDQFTITADPKPPVLTNEIAISDPEVELQEGTTVDIADRITVLPVDAANKVVTFSSADPNIATVNQGGVITAVSQGTTTITISSVQVPEITNTINVTVTEADHIGDYDRAGWVVSASQDPLPNTPEDNKVGNAIDGDINSRFILVRPSKTNQFGVTVPSKENGGSISFTIDMQKQQKVSYFRLRHVPGLNQLRYYMIETISGSNDGENWTVIASDVEVTDAPDGSIVESPNIAIPSSNYRYIRFWCQKDECWKSMSQGATAQLTEIYLGNQ</sequence>
<evidence type="ECO:0000259" key="2">
    <source>
        <dbReference type="SMART" id="SM00635"/>
    </source>
</evidence>
<dbReference type="SUPFAM" id="SSF49373">
    <property type="entry name" value="Invasin/intimin cell-adhesion fragments"/>
    <property type="match status" value="2"/>
</dbReference>
<evidence type="ECO:0000256" key="1">
    <source>
        <dbReference type="SAM" id="SignalP"/>
    </source>
</evidence>
<dbReference type="Pfam" id="PF02368">
    <property type="entry name" value="Big_2"/>
    <property type="match status" value="2"/>
</dbReference>
<name>A0A4Q6XTV1_9SPHI</name>
<dbReference type="Proteomes" id="UP000292855">
    <property type="component" value="Unassembled WGS sequence"/>
</dbReference>
<proteinExistence type="predicted"/>
<feature type="signal peptide" evidence="1">
    <location>
        <begin position="1"/>
        <end position="23"/>
    </location>
</feature>
<dbReference type="RefSeq" id="WP_130141945.1">
    <property type="nucleotide sequence ID" value="NZ_SGIT01000002.1"/>
</dbReference>
<evidence type="ECO:0000313" key="4">
    <source>
        <dbReference type="Proteomes" id="UP000292855"/>
    </source>
</evidence>
<feature type="chain" id="PRO_5020542046" description="BIG2 domain-containing protein" evidence="1">
    <location>
        <begin position="24"/>
        <end position="381"/>
    </location>
</feature>
<dbReference type="AlphaFoldDB" id="A0A4Q6XTV1"/>
<dbReference type="Pfam" id="PF00754">
    <property type="entry name" value="F5_F8_type_C"/>
    <property type="match status" value="1"/>
</dbReference>
<reference evidence="3 4" key="1">
    <citation type="submission" date="2019-02" db="EMBL/GenBank/DDBJ databases">
        <authorList>
            <person name="Li Y."/>
        </authorList>
    </citation>
    <scope>NUCLEOTIDE SEQUENCE [LARGE SCALE GENOMIC DNA]</scope>
    <source>
        <strain evidence="3 4">30C10-4-7</strain>
    </source>
</reference>
<comment type="caution">
    <text evidence="3">The sequence shown here is derived from an EMBL/GenBank/DDBJ whole genome shotgun (WGS) entry which is preliminary data.</text>
</comment>
<feature type="domain" description="BIG2" evidence="2">
    <location>
        <begin position="125"/>
        <end position="204"/>
    </location>
</feature>